<reference evidence="1 2" key="1">
    <citation type="submission" date="2020-04" db="EMBL/GenBank/DDBJ databases">
        <title>Molecular characterization of pseudomonads from Agaricus bisporus reveal novel blotch 2 pathogens in Western Europe.</title>
        <authorList>
            <person name="Taparia T."/>
            <person name="Krijger M."/>
            <person name="Haynes E."/>
            <person name="Elpinstone J.G."/>
            <person name="Noble R."/>
            <person name="Van Der Wolf J."/>
        </authorList>
    </citation>
    <scope>NUCLEOTIDE SEQUENCE [LARGE SCALE GENOMIC DNA]</scope>
    <source>
        <strain evidence="1 2">P7765</strain>
    </source>
</reference>
<proteinExistence type="predicted"/>
<gene>
    <name evidence="1" type="ORF">HX798_28595</name>
</gene>
<evidence type="ECO:0000313" key="2">
    <source>
        <dbReference type="Proteomes" id="UP000542695"/>
    </source>
</evidence>
<sequence length="74" mass="8141">MADREATGGTALQELGLDELMNQPSTSQWLRDAIAIAMKRDPVAALSDAELLVDLLRRRLSVVELEAIRILRGP</sequence>
<dbReference type="RefSeq" id="WP_177011364.1">
    <property type="nucleotide sequence ID" value="NZ_JACARV010000131.1"/>
</dbReference>
<protein>
    <submittedName>
        <fullName evidence="1">Uncharacterized protein</fullName>
    </submittedName>
</protein>
<dbReference type="EMBL" id="JACARV010000131">
    <property type="protein sequence ID" value="NWC84213.1"/>
    <property type="molecule type" value="Genomic_DNA"/>
</dbReference>
<evidence type="ECO:0000313" key="1">
    <source>
        <dbReference type="EMBL" id="NWC84213.1"/>
    </source>
</evidence>
<comment type="caution">
    <text evidence="1">The sequence shown here is derived from an EMBL/GenBank/DDBJ whole genome shotgun (WGS) entry which is preliminary data.</text>
</comment>
<organism evidence="1 2">
    <name type="scientific">Pseudomonas putida</name>
    <name type="common">Arthrobacter siderocapsulatus</name>
    <dbReference type="NCBI Taxonomy" id="303"/>
    <lineage>
        <taxon>Bacteria</taxon>
        <taxon>Pseudomonadati</taxon>
        <taxon>Pseudomonadota</taxon>
        <taxon>Gammaproteobacteria</taxon>
        <taxon>Pseudomonadales</taxon>
        <taxon>Pseudomonadaceae</taxon>
        <taxon>Pseudomonas</taxon>
    </lineage>
</organism>
<dbReference type="Proteomes" id="UP000542695">
    <property type="component" value="Unassembled WGS sequence"/>
</dbReference>
<dbReference type="AlphaFoldDB" id="A0A7Y8D665"/>
<name>A0A7Y8D665_PSEPU</name>
<accession>A0A7Y8D665</accession>